<feature type="compositionally biased region" description="Polar residues" evidence="2">
    <location>
        <begin position="117"/>
        <end position="132"/>
    </location>
</feature>
<proteinExistence type="predicted"/>
<evidence type="ECO:0000256" key="2">
    <source>
        <dbReference type="SAM" id="MobiDB-lite"/>
    </source>
</evidence>
<comment type="caution">
    <text evidence="3">The sequence shown here is derived from an EMBL/GenBank/DDBJ whole genome shotgun (WGS) entry which is preliminary data.</text>
</comment>
<feature type="compositionally biased region" description="Basic residues" evidence="2">
    <location>
        <begin position="465"/>
        <end position="474"/>
    </location>
</feature>
<evidence type="ECO:0000313" key="3">
    <source>
        <dbReference type="EMBL" id="RLU24748.1"/>
    </source>
</evidence>
<dbReference type="Proteomes" id="UP000279307">
    <property type="component" value="Chromosome 3"/>
</dbReference>
<sequence length="786" mass="86161">MREERWPLSLVRKVERIVRDPVGKWQLSLSPEPEVDAILDAVFSGAGTSHVLEKAAPVCGDKRKRAPSTLLGTPAFVEAREEDSDVDVRPVKSQVRLRLFDSEEREDVPAPLVLSGNPIQISDSESPATPVSTRKLAKGRPKKKARRLQAATNVSVIEALEIELESCPDLTDLESLSWRSAADIKMFALRWLGDIDTARAKSGRIQGKLSGQMKKRIDSLKKVVEIMSERVKDVGDVAFLRQRNSELVAQVRYAQPTADKLRKDLAEAEERVRVLQEEVDVFKRRIGSRSLSPMPMDVVTRERESPKPQRKQRNRVTERDKSANSKVEGAQYEAPLVGATYQRDDPVSSVGPSYDPVPGPSGVRPADGAPGPAEGLAAHLDVLKQYDDRIMTQVEMLLRLRDEIHHGGVGGSGESGRVATEARARPRILENVLLAPSSFSVAGGSRDNLADGTQPGGDNEEWQRITRRRKKKRGSLTAAGPREPGPSGDPRRTGELPASRVTDTPARTPRRRPPRTAAVAIKIHSGVKKTYGEVLRQARQALELETFGITDTRVRRTANGGTLIEIPGPDGASKADLLAGHLRTALEGEASVSRPVVKGELRLSGFDDSVSVDEISALIVDLGGCAHSDIRIGPFRPLNSGLLAVWLQCPLAAATKANTNRSWRSRDLLLHNLLELEIDVCYASELQSVPQNNPQWFASNNQLAAIYWNMPKIGALWTISPRCCLPSAAFIFFAAILTLGPPYGVARPPTNVAIFLKVGLRSTTCDYVMWGPRRHVSALKVNQLSI</sequence>
<accession>A0A3L8DY56</accession>
<reference evidence="3" key="2">
    <citation type="submission" date="2018-07" db="EMBL/GenBank/DDBJ databases">
        <authorList>
            <person name="Mckenzie S.K."/>
            <person name="Kronauer D.J.C."/>
        </authorList>
    </citation>
    <scope>NUCLEOTIDE SEQUENCE</scope>
    <source>
        <strain evidence="3">Clonal line C1</strain>
    </source>
</reference>
<feature type="region of interest" description="Disordered" evidence="2">
    <location>
        <begin position="439"/>
        <end position="516"/>
    </location>
</feature>
<protein>
    <recommendedName>
        <fullName evidence="4">Gag-like protein</fullName>
    </recommendedName>
</protein>
<keyword evidence="1" id="KW-0175">Coiled coil</keyword>
<dbReference type="OrthoDB" id="7698093at2759"/>
<reference evidence="3" key="1">
    <citation type="journal article" date="2018" name="Genome Res.">
        <title>The genomic architecture and molecular evolution of ant odorant receptors.</title>
        <authorList>
            <person name="McKenzie S.K."/>
            <person name="Kronauer D.J.C."/>
        </authorList>
    </citation>
    <scope>NUCLEOTIDE SEQUENCE [LARGE SCALE GENOMIC DNA]</scope>
    <source>
        <strain evidence="3">Clonal line C1</strain>
    </source>
</reference>
<dbReference type="EMBL" id="QOIP01000003">
    <property type="protein sequence ID" value="RLU24748.1"/>
    <property type="molecule type" value="Genomic_DNA"/>
</dbReference>
<feature type="region of interest" description="Disordered" evidence="2">
    <location>
        <begin position="292"/>
        <end position="371"/>
    </location>
</feature>
<organism evidence="3">
    <name type="scientific">Ooceraea biroi</name>
    <name type="common">Clonal raider ant</name>
    <name type="synonym">Cerapachys biroi</name>
    <dbReference type="NCBI Taxonomy" id="2015173"/>
    <lineage>
        <taxon>Eukaryota</taxon>
        <taxon>Metazoa</taxon>
        <taxon>Ecdysozoa</taxon>
        <taxon>Arthropoda</taxon>
        <taxon>Hexapoda</taxon>
        <taxon>Insecta</taxon>
        <taxon>Pterygota</taxon>
        <taxon>Neoptera</taxon>
        <taxon>Endopterygota</taxon>
        <taxon>Hymenoptera</taxon>
        <taxon>Apocrita</taxon>
        <taxon>Aculeata</taxon>
        <taxon>Formicoidea</taxon>
        <taxon>Formicidae</taxon>
        <taxon>Dorylinae</taxon>
        <taxon>Ooceraea</taxon>
    </lineage>
</organism>
<evidence type="ECO:0008006" key="4">
    <source>
        <dbReference type="Google" id="ProtNLM"/>
    </source>
</evidence>
<feature type="coiled-coil region" evidence="1">
    <location>
        <begin position="258"/>
        <end position="285"/>
    </location>
</feature>
<dbReference type="AlphaFoldDB" id="A0A3L8DY56"/>
<name>A0A3L8DY56_OOCBI</name>
<gene>
    <name evidence="3" type="ORF">DMN91_002838</name>
</gene>
<evidence type="ECO:0000256" key="1">
    <source>
        <dbReference type="SAM" id="Coils"/>
    </source>
</evidence>
<feature type="region of interest" description="Disordered" evidence="2">
    <location>
        <begin position="113"/>
        <end position="142"/>
    </location>
</feature>